<feature type="region of interest" description="Disordered" evidence="3">
    <location>
        <begin position="1"/>
        <end position="45"/>
    </location>
</feature>
<dbReference type="Gramene" id="Psat05G0535000-T1">
    <property type="protein sequence ID" value="KAI5409860.1"/>
    <property type="gene ID" value="KIW84_055350"/>
</dbReference>
<proteinExistence type="predicted"/>
<organism evidence="4 5">
    <name type="scientific">Pisum sativum</name>
    <name type="common">Garden pea</name>
    <name type="synonym">Lathyrus oleraceus</name>
    <dbReference type="NCBI Taxonomy" id="3888"/>
    <lineage>
        <taxon>Eukaryota</taxon>
        <taxon>Viridiplantae</taxon>
        <taxon>Streptophyta</taxon>
        <taxon>Embryophyta</taxon>
        <taxon>Tracheophyta</taxon>
        <taxon>Spermatophyta</taxon>
        <taxon>Magnoliopsida</taxon>
        <taxon>eudicotyledons</taxon>
        <taxon>Gunneridae</taxon>
        <taxon>Pentapetalae</taxon>
        <taxon>rosids</taxon>
        <taxon>fabids</taxon>
        <taxon>Fabales</taxon>
        <taxon>Fabaceae</taxon>
        <taxon>Papilionoideae</taxon>
        <taxon>50 kb inversion clade</taxon>
        <taxon>NPAAA clade</taxon>
        <taxon>Hologalegina</taxon>
        <taxon>IRL clade</taxon>
        <taxon>Fabeae</taxon>
        <taxon>Lathyrus</taxon>
    </lineage>
</organism>
<dbReference type="GO" id="GO:1990904">
    <property type="term" value="C:ribonucleoprotein complex"/>
    <property type="evidence" value="ECO:0007669"/>
    <property type="project" value="UniProtKB-KW"/>
</dbReference>
<name>A0A9D4WYH8_PEA</name>
<evidence type="ECO:0000256" key="1">
    <source>
        <dbReference type="ARBA" id="ARBA00022980"/>
    </source>
</evidence>
<keyword evidence="2" id="KW-0687">Ribonucleoprotein</keyword>
<dbReference type="GO" id="GO:0003723">
    <property type="term" value="F:RNA binding"/>
    <property type="evidence" value="ECO:0007669"/>
    <property type="project" value="InterPro"/>
</dbReference>
<evidence type="ECO:0000313" key="5">
    <source>
        <dbReference type="Proteomes" id="UP001058974"/>
    </source>
</evidence>
<protein>
    <submittedName>
        <fullName evidence="4">Uncharacterized protein</fullName>
    </submittedName>
</protein>
<dbReference type="Proteomes" id="UP001058974">
    <property type="component" value="Chromosome 5"/>
</dbReference>
<dbReference type="EMBL" id="JAMSHJ010000005">
    <property type="protein sequence ID" value="KAI5409860.1"/>
    <property type="molecule type" value="Genomic_DNA"/>
</dbReference>
<accession>A0A9D4WYH8</accession>
<keyword evidence="1" id="KW-0689">Ribosomal protein</keyword>
<comment type="caution">
    <text evidence="4">The sequence shown here is derived from an EMBL/GenBank/DDBJ whole genome shotgun (WGS) entry which is preliminary data.</text>
</comment>
<feature type="compositionally biased region" description="Basic and acidic residues" evidence="3">
    <location>
        <begin position="15"/>
        <end position="35"/>
    </location>
</feature>
<dbReference type="SUPFAM" id="SSF55315">
    <property type="entry name" value="L30e-like"/>
    <property type="match status" value="1"/>
</dbReference>
<dbReference type="PANTHER" id="PTHR11449">
    <property type="entry name" value="RIBOSOMAL PROTEIN L30"/>
    <property type="match status" value="1"/>
</dbReference>
<evidence type="ECO:0000256" key="3">
    <source>
        <dbReference type="SAM" id="MobiDB-lite"/>
    </source>
</evidence>
<dbReference type="InterPro" id="IPR039109">
    <property type="entry name" value="Ribosomal_eL30-like"/>
</dbReference>
<gene>
    <name evidence="4" type="ORF">KIW84_055350</name>
</gene>
<dbReference type="AlphaFoldDB" id="A0A9D4WYH8"/>
<keyword evidence="5" id="KW-1185">Reference proteome</keyword>
<sequence>MTTCRKKGNDDDDDISRSENGVEKCDQNGHVEGQGKMKTKGNQVDARSEVTYSDVGRSNSMSKGILRIWRLSEIEYYVMLAKVGVHRYNGNNVDLGIACGKC</sequence>
<evidence type="ECO:0000313" key="4">
    <source>
        <dbReference type="EMBL" id="KAI5409860.1"/>
    </source>
</evidence>
<evidence type="ECO:0000256" key="2">
    <source>
        <dbReference type="ARBA" id="ARBA00023274"/>
    </source>
</evidence>
<reference evidence="4 5" key="1">
    <citation type="journal article" date="2022" name="Nat. Genet.">
        <title>Improved pea reference genome and pan-genome highlight genomic features and evolutionary characteristics.</title>
        <authorList>
            <person name="Yang T."/>
            <person name="Liu R."/>
            <person name="Luo Y."/>
            <person name="Hu S."/>
            <person name="Wang D."/>
            <person name="Wang C."/>
            <person name="Pandey M.K."/>
            <person name="Ge S."/>
            <person name="Xu Q."/>
            <person name="Li N."/>
            <person name="Li G."/>
            <person name="Huang Y."/>
            <person name="Saxena R.K."/>
            <person name="Ji Y."/>
            <person name="Li M."/>
            <person name="Yan X."/>
            <person name="He Y."/>
            <person name="Liu Y."/>
            <person name="Wang X."/>
            <person name="Xiang C."/>
            <person name="Varshney R.K."/>
            <person name="Ding H."/>
            <person name="Gao S."/>
            <person name="Zong X."/>
        </authorList>
    </citation>
    <scope>NUCLEOTIDE SEQUENCE [LARGE SCALE GENOMIC DNA]</scope>
    <source>
        <strain evidence="4 5">cv. Zhongwan 6</strain>
    </source>
</reference>
<dbReference type="Gene3D" id="3.30.1330.30">
    <property type="match status" value="1"/>
</dbReference>
<dbReference type="GO" id="GO:0005840">
    <property type="term" value="C:ribosome"/>
    <property type="evidence" value="ECO:0007669"/>
    <property type="project" value="UniProtKB-KW"/>
</dbReference>
<dbReference type="InterPro" id="IPR029064">
    <property type="entry name" value="Ribosomal_eL30-like_sf"/>
</dbReference>